<evidence type="ECO:0000259" key="1">
    <source>
        <dbReference type="Pfam" id="PF09836"/>
    </source>
</evidence>
<accession>A0A2N0A2H6</accession>
<dbReference type="Proteomes" id="UP000231843">
    <property type="component" value="Unassembled WGS sequence"/>
</dbReference>
<dbReference type="EMBL" id="NPEA01000002">
    <property type="protein sequence ID" value="PJZ78532.1"/>
    <property type="molecule type" value="Genomic_DNA"/>
</dbReference>
<dbReference type="InterPro" id="IPR044922">
    <property type="entry name" value="DUF2063_N_sf"/>
</dbReference>
<gene>
    <name evidence="2" type="ORF">CH365_04295</name>
</gene>
<sequence length="251" mass="28619">MNPEEFRNLFSSTLLGKEEGPLLQDQILAGGKLEPNSAIAVYQNAYLARFTDALGEKYETVWKILGDEDFFETAQTFIRENSSNSYNISNYGDTFPNFLKENFPEHPILCEIADFELHVFRIFHFSKNEGADLSDSLSEKEADDLKINFHKSVQFLEYSYPVYDLWKTENSEDLSKFLNEKKQYLVLGKKGSDLFILEIEEWEWAFGKSLAEGKSILESLEILGTPPKGLGSISEFLSGMKTNRLVSKVSS</sequence>
<feature type="domain" description="Putative DNA-binding" evidence="1">
    <location>
        <begin position="18"/>
        <end position="99"/>
    </location>
</feature>
<name>A0A2N0A2H6_9LEPT</name>
<dbReference type="AlphaFoldDB" id="A0A2N0A2H6"/>
<evidence type="ECO:0000313" key="3">
    <source>
        <dbReference type="Proteomes" id="UP000231843"/>
    </source>
</evidence>
<dbReference type="Gene3D" id="1.10.150.690">
    <property type="entry name" value="DUF2063"/>
    <property type="match status" value="1"/>
</dbReference>
<evidence type="ECO:0000313" key="2">
    <source>
        <dbReference type="EMBL" id="PJZ78532.1"/>
    </source>
</evidence>
<comment type="caution">
    <text evidence="2">The sequence shown here is derived from an EMBL/GenBank/DDBJ whole genome shotgun (WGS) entry which is preliminary data.</text>
</comment>
<dbReference type="OrthoDB" id="343356at2"/>
<organism evidence="2 3">
    <name type="scientific">Leptospira neocaledonica</name>
    <dbReference type="NCBI Taxonomy" id="2023192"/>
    <lineage>
        <taxon>Bacteria</taxon>
        <taxon>Pseudomonadati</taxon>
        <taxon>Spirochaetota</taxon>
        <taxon>Spirochaetia</taxon>
        <taxon>Leptospirales</taxon>
        <taxon>Leptospiraceae</taxon>
        <taxon>Leptospira</taxon>
    </lineage>
</organism>
<reference evidence="2 3" key="1">
    <citation type="submission" date="2017-07" db="EMBL/GenBank/DDBJ databases">
        <title>Leptospira spp. isolated from tropical soils.</title>
        <authorList>
            <person name="Thibeaux R."/>
            <person name="Iraola G."/>
            <person name="Ferres I."/>
            <person name="Bierque E."/>
            <person name="Girault D."/>
            <person name="Soupe-Gilbert M.-E."/>
            <person name="Picardeau M."/>
            <person name="Goarant C."/>
        </authorList>
    </citation>
    <scope>NUCLEOTIDE SEQUENCE [LARGE SCALE GENOMIC DNA]</scope>
    <source>
        <strain evidence="2 3">ES4-C-A1</strain>
    </source>
</reference>
<dbReference type="Pfam" id="PF09836">
    <property type="entry name" value="DUF2063"/>
    <property type="match status" value="1"/>
</dbReference>
<proteinExistence type="predicted"/>
<protein>
    <submittedName>
        <fullName evidence="2">DUF2063 domain-containing protein</fullName>
    </submittedName>
</protein>
<keyword evidence="3" id="KW-1185">Reference proteome</keyword>
<dbReference type="RefSeq" id="WP_100767363.1">
    <property type="nucleotide sequence ID" value="NZ_NPEA01000002.1"/>
</dbReference>
<dbReference type="InterPro" id="IPR018640">
    <property type="entry name" value="DUF2063"/>
</dbReference>